<dbReference type="AlphaFoldDB" id="A0A9P7C125"/>
<evidence type="ECO:0000313" key="2">
    <source>
        <dbReference type="EMBL" id="KAG1531737.1"/>
    </source>
</evidence>
<dbReference type="PANTHER" id="PTHR32294">
    <property type="entry name" value="DNA POLYMERASE III SUBUNIT ALPHA"/>
    <property type="match status" value="1"/>
</dbReference>
<name>A0A9P7C125_9FUNG</name>
<dbReference type="GO" id="GO:0006260">
    <property type="term" value="P:DNA replication"/>
    <property type="evidence" value="ECO:0007669"/>
    <property type="project" value="InterPro"/>
</dbReference>
<dbReference type="InterPro" id="IPR004805">
    <property type="entry name" value="DnaE2/DnaE/PolC"/>
</dbReference>
<dbReference type="Proteomes" id="UP000740926">
    <property type="component" value="Unassembled WGS sequence"/>
</dbReference>
<evidence type="ECO:0000313" key="3">
    <source>
        <dbReference type="Proteomes" id="UP000740926"/>
    </source>
</evidence>
<feature type="domain" description="DNA polymerase III alpha subunit finger" evidence="1">
    <location>
        <begin position="1"/>
        <end position="46"/>
    </location>
</feature>
<organism evidence="2 3">
    <name type="scientific">Rhizopus delemar</name>
    <dbReference type="NCBI Taxonomy" id="936053"/>
    <lineage>
        <taxon>Eukaryota</taxon>
        <taxon>Fungi</taxon>
        <taxon>Fungi incertae sedis</taxon>
        <taxon>Mucoromycota</taxon>
        <taxon>Mucoromycotina</taxon>
        <taxon>Mucoromycetes</taxon>
        <taxon>Mucorales</taxon>
        <taxon>Mucorineae</taxon>
        <taxon>Rhizopodaceae</taxon>
        <taxon>Rhizopus</taxon>
    </lineage>
</organism>
<dbReference type="GO" id="GO:0008408">
    <property type="term" value="F:3'-5' exonuclease activity"/>
    <property type="evidence" value="ECO:0007669"/>
    <property type="project" value="InterPro"/>
</dbReference>
<protein>
    <recommendedName>
        <fullName evidence="1">DNA polymerase III alpha subunit finger domain-containing protein</fullName>
    </recommendedName>
</protein>
<comment type="caution">
    <text evidence="2">The sequence shown here is derived from an EMBL/GenBank/DDBJ whole genome shotgun (WGS) entry which is preliminary data.</text>
</comment>
<sequence length="145" mass="16131">MQLAVDAASYTPGEADALRRSMAAWKRRGGLEPHREKLLAGMLKNGFSREYGEHLFEQIKGFGDYGFPESHAASFALADSDLLLPSMPQHLMPGIDRLGLALRSFPVPLPTPPVRVVQAWPPRLDSDPAHRWVRQTIKQVCDVAM</sequence>
<keyword evidence="3" id="KW-1185">Reference proteome</keyword>
<dbReference type="PANTHER" id="PTHR32294:SF4">
    <property type="entry name" value="ERROR-PRONE DNA POLYMERASE"/>
    <property type="match status" value="1"/>
</dbReference>
<gene>
    <name evidence="2" type="ORF">G6F50_016541</name>
</gene>
<dbReference type="InterPro" id="IPR040982">
    <property type="entry name" value="DNA_pol3_finger"/>
</dbReference>
<dbReference type="SUPFAM" id="SSF53850">
    <property type="entry name" value="Periplasmic binding protein-like II"/>
    <property type="match status" value="1"/>
</dbReference>
<reference evidence="2 3" key="1">
    <citation type="journal article" date="2020" name="Microb. Genom.">
        <title>Genetic diversity of clinical and environmental Mucorales isolates obtained from an investigation of mucormycosis cases among solid organ transplant recipients.</title>
        <authorList>
            <person name="Nguyen M.H."/>
            <person name="Kaul D."/>
            <person name="Muto C."/>
            <person name="Cheng S.J."/>
            <person name="Richter R.A."/>
            <person name="Bruno V.M."/>
            <person name="Liu G."/>
            <person name="Beyhan S."/>
            <person name="Sundermann A.J."/>
            <person name="Mounaud S."/>
            <person name="Pasculle A.W."/>
            <person name="Nierman W.C."/>
            <person name="Driscoll E."/>
            <person name="Cumbie R."/>
            <person name="Clancy C.J."/>
            <person name="Dupont C.L."/>
        </authorList>
    </citation>
    <scope>NUCLEOTIDE SEQUENCE [LARGE SCALE GENOMIC DNA]</scope>
    <source>
        <strain evidence="2 3">GL24</strain>
    </source>
</reference>
<proteinExistence type="predicted"/>
<evidence type="ECO:0000259" key="1">
    <source>
        <dbReference type="Pfam" id="PF17657"/>
    </source>
</evidence>
<dbReference type="EMBL" id="JAANIU010010560">
    <property type="protein sequence ID" value="KAG1531737.1"/>
    <property type="molecule type" value="Genomic_DNA"/>
</dbReference>
<dbReference type="Gene3D" id="3.40.190.10">
    <property type="entry name" value="Periplasmic binding protein-like II"/>
    <property type="match status" value="2"/>
</dbReference>
<dbReference type="Pfam" id="PF17657">
    <property type="entry name" value="DNA_pol3_finger"/>
    <property type="match status" value="1"/>
</dbReference>
<accession>A0A9P7C125</accession>